<feature type="signal peptide" evidence="3">
    <location>
        <begin position="1"/>
        <end position="20"/>
    </location>
</feature>
<dbReference type="STRING" id="1499967.U27_01300"/>
<dbReference type="SUPFAM" id="SSF141066">
    <property type="entry name" value="ICP-like"/>
    <property type="match status" value="1"/>
</dbReference>
<evidence type="ECO:0000256" key="1">
    <source>
        <dbReference type="ARBA" id="ARBA00022690"/>
    </source>
</evidence>
<dbReference type="eggNOG" id="COG5513">
    <property type="taxonomic scope" value="Bacteria"/>
</dbReference>
<protein>
    <submittedName>
        <fullName evidence="5">Secreted protein-like protein</fullName>
    </submittedName>
</protein>
<dbReference type="InterPro" id="IPR052781">
    <property type="entry name" value="Cys_protease_inhibitor_I42"/>
</dbReference>
<dbReference type="InterPro" id="IPR018990">
    <property type="entry name" value="Prot_inh_I42_chagasin"/>
</dbReference>
<evidence type="ECO:0000313" key="5">
    <source>
        <dbReference type="EMBL" id="GAK61400.1"/>
    </source>
</evidence>
<keyword evidence="3" id="KW-0732">Signal</keyword>
<organism evidence="5">
    <name type="scientific">Vecturithrix granuli</name>
    <dbReference type="NCBI Taxonomy" id="1499967"/>
    <lineage>
        <taxon>Bacteria</taxon>
        <taxon>Candidatus Moduliflexota</taxon>
        <taxon>Candidatus Vecturitrichia</taxon>
        <taxon>Candidatus Vecturitrichales</taxon>
        <taxon>Candidatus Vecturitrichaceae</taxon>
        <taxon>Candidatus Vecturithrix</taxon>
    </lineage>
</organism>
<dbReference type="GO" id="GO:0004869">
    <property type="term" value="F:cysteine-type endopeptidase inhibitor activity"/>
    <property type="evidence" value="ECO:0007669"/>
    <property type="project" value="UniProtKB-KW"/>
</dbReference>
<name>A0A081C9Z5_VECG1</name>
<feature type="chain" id="PRO_5001755747" evidence="3">
    <location>
        <begin position="21"/>
        <end position="140"/>
    </location>
</feature>
<evidence type="ECO:0000256" key="3">
    <source>
        <dbReference type="SAM" id="SignalP"/>
    </source>
</evidence>
<evidence type="ECO:0000313" key="6">
    <source>
        <dbReference type="Proteomes" id="UP000030661"/>
    </source>
</evidence>
<evidence type="ECO:0000259" key="4">
    <source>
        <dbReference type="Pfam" id="PF09394"/>
    </source>
</evidence>
<proteinExistence type="predicted"/>
<dbReference type="PANTHER" id="PTHR36530:SF1">
    <property type="entry name" value="AMOEBIASIN-1"/>
    <property type="match status" value="1"/>
</dbReference>
<keyword evidence="6" id="KW-1185">Reference proteome</keyword>
<keyword evidence="1" id="KW-0646">Protease inhibitor</keyword>
<dbReference type="Pfam" id="PF09394">
    <property type="entry name" value="Inhibitor_I42"/>
    <property type="match status" value="1"/>
</dbReference>
<dbReference type="Gene3D" id="2.60.40.2020">
    <property type="match status" value="1"/>
</dbReference>
<dbReference type="InterPro" id="IPR036331">
    <property type="entry name" value="Chagasin-like_sf"/>
</dbReference>
<gene>
    <name evidence="5" type="ORF">U27_01300</name>
</gene>
<dbReference type="PROSITE" id="PS51257">
    <property type="entry name" value="PROKAR_LIPOPROTEIN"/>
    <property type="match status" value="1"/>
</dbReference>
<dbReference type="Proteomes" id="UP000030661">
    <property type="component" value="Unassembled WGS sequence"/>
</dbReference>
<dbReference type="AlphaFoldDB" id="A0A081C9Z5"/>
<dbReference type="HOGENOM" id="CLU_102057_1_0_0"/>
<accession>A0A081C9Z5</accession>
<evidence type="ECO:0000256" key="2">
    <source>
        <dbReference type="ARBA" id="ARBA00022704"/>
    </source>
</evidence>
<keyword evidence="2" id="KW-0789">Thiol protease inhibitor</keyword>
<dbReference type="EMBL" id="DF820479">
    <property type="protein sequence ID" value="GAK61400.1"/>
    <property type="molecule type" value="Genomic_DNA"/>
</dbReference>
<dbReference type="PANTHER" id="PTHR36530">
    <property type="entry name" value="INHIBITOR OF CYSTEINE PEPTIDASE"/>
    <property type="match status" value="1"/>
</dbReference>
<feature type="domain" description="Proteinase inhibitor I42 chagasin" evidence="4">
    <location>
        <begin position="45"/>
        <end position="131"/>
    </location>
</feature>
<sequence length="140" mass="15201">MKACFVRIFLLGCLFTSVIACSSLDPSRLSSLTLDEAKSGSIVEMTAGDVFVIVLEGNPTTGYTWELDTLDATIVQQIGEAEFTPESDAIGSGGKFTFRFQAISAGQSFLKLLYHRPWEQGTPPLNTFELMVIVKIQNGG</sequence>
<reference evidence="5" key="1">
    <citation type="journal article" date="2015" name="PeerJ">
        <title>First genomic representation of candidate bacterial phylum KSB3 points to enhanced environmental sensing as a trigger of wastewater bulking.</title>
        <authorList>
            <person name="Sekiguchi Y."/>
            <person name="Ohashi A."/>
            <person name="Parks D.H."/>
            <person name="Yamauchi T."/>
            <person name="Tyson G.W."/>
            <person name="Hugenholtz P."/>
        </authorList>
    </citation>
    <scope>NUCLEOTIDE SEQUENCE [LARGE SCALE GENOMIC DNA]</scope>
</reference>